<protein>
    <recommendedName>
        <fullName evidence="2">DUF7626 domain-containing protein</fullName>
    </recommendedName>
</protein>
<dbReference type="Pfam" id="PF24625">
    <property type="entry name" value="DUF7626"/>
    <property type="match status" value="1"/>
</dbReference>
<proteinExistence type="predicted"/>
<feature type="domain" description="DUF7626" evidence="2">
    <location>
        <begin position="148"/>
        <end position="202"/>
    </location>
</feature>
<dbReference type="OrthoDB" id="5321209at2759"/>
<evidence type="ECO:0000259" key="2">
    <source>
        <dbReference type="Pfam" id="PF24625"/>
    </source>
</evidence>
<dbReference type="GeneID" id="63849420"/>
<comment type="caution">
    <text evidence="3">The sequence shown here is derived from an EMBL/GenBank/DDBJ whole genome shotgun (WGS) entry which is preliminary data.</text>
</comment>
<keyword evidence="4" id="KW-1185">Reference proteome</keyword>
<feature type="region of interest" description="Disordered" evidence="1">
    <location>
        <begin position="1"/>
        <end position="78"/>
    </location>
</feature>
<feature type="compositionally biased region" description="Low complexity" evidence="1">
    <location>
        <begin position="350"/>
        <end position="363"/>
    </location>
</feature>
<sequence>MTDNESVLGSDEPIEQSNLEDNVDDVDMDTGSNDGADRDDTETPDDPADDDFKLDGYGDLGDDEDEDDAKAGYDPEYDDNVIGQKRKRIRTSIFQPTIDSVINAEAFILDDSNDFLGTLAARKPGTFGHRDRRKGETLPAYHKRVSHELDSDDELMMEMREKGFSDRQIADKLAKDGRVRYDQKSISTRIMRIRLAQAENVDFLLKEGYKEWGFDDDCLLMQAHALADIEINYEIERVRAWRFRKVSDYMRRLNKDTLFSATACRERYNALIEGTARIPIDMDDDPDARRAEMEAYRESREQVRNKEQGEKNAKEALERKTKDEAKVRNAQKAEETANKRAAKETEKAQRAMQRAAQAQVRAQRSVENHAAKAQRNAQLKKQKEDREAKRARNKRAVNANVTLTLTNIKTVTTETPDPRGYLSLQDLAKMCAGRGIQGSGKGKDQLIQELQDADEEYSQNDLKKMCRSKGLNTNGSKVQMRYQLALAAAQVCPSFAAGVEAASDDDEMADEEE</sequence>
<gene>
    <name evidence="3" type="ORF">K460DRAFT_359104</name>
</gene>
<feature type="compositionally biased region" description="Basic and acidic residues" evidence="1">
    <location>
        <begin position="297"/>
        <end position="349"/>
    </location>
</feature>
<evidence type="ECO:0000256" key="1">
    <source>
        <dbReference type="SAM" id="MobiDB-lite"/>
    </source>
</evidence>
<evidence type="ECO:0000313" key="3">
    <source>
        <dbReference type="EMBL" id="KAF1842505.1"/>
    </source>
</evidence>
<dbReference type="InterPro" id="IPR056043">
    <property type="entry name" value="DUF7626"/>
</dbReference>
<feature type="compositionally biased region" description="Acidic residues" evidence="1">
    <location>
        <begin position="37"/>
        <end position="49"/>
    </location>
</feature>
<dbReference type="RefSeq" id="XP_040785068.1">
    <property type="nucleotide sequence ID" value="XM_040932169.1"/>
</dbReference>
<evidence type="ECO:0000313" key="4">
    <source>
        <dbReference type="Proteomes" id="UP000800039"/>
    </source>
</evidence>
<accession>A0A9P4GBG0</accession>
<dbReference type="Proteomes" id="UP000800039">
    <property type="component" value="Unassembled WGS sequence"/>
</dbReference>
<name>A0A9P4GBG0_9PLEO</name>
<dbReference type="EMBL" id="ML976618">
    <property type="protein sequence ID" value="KAF1842505.1"/>
    <property type="molecule type" value="Genomic_DNA"/>
</dbReference>
<dbReference type="AlphaFoldDB" id="A0A9P4GBG0"/>
<feature type="region of interest" description="Disordered" evidence="1">
    <location>
        <begin position="297"/>
        <end position="394"/>
    </location>
</feature>
<reference evidence="3" key="1">
    <citation type="submission" date="2020-01" db="EMBL/GenBank/DDBJ databases">
        <authorList>
            <consortium name="DOE Joint Genome Institute"/>
            <person name="Haridas S."/>
            <person name="Albert R."/>
            <person name="Binder M."/>
            <person name="Bloem J."/>
            <person name="Labutti K."/>
            <person name="Salamov A."/>
            <person name="Andreopoulos B."/>
            <person name="Baker S.E."/>
            <person name="Barry K."/>
            <person name="Bills G."/>
            <person name="Bluhm B.H."/>
            <person name="Cannon C."/>
            <person name="Castanera R."/>
            <person name="Culley D.E."/>
            <person name="Daum C."/>
            <person name="Ezra D."/>
            <person name="Gonzalez J.B."/>
            <person name="Henrissat B."/>
            <person name="Kuo A."/>
            <person name="Liang C."/>
            <person name="Lipzen A."/>
            <person name="Lutzoni F."/>
            <person name="Magnuson J."/>
            <person name="Mondo S."/>
            <person name="Nolan M."/>
            <person name="Ohm R."/>
            <person name="Pangilinan J."/>
            <person name="Park H.-J."/>
            <person name="Ramirez L."/>
            <person name="Alfaro M."/>
            <person name="Sun H."/>
            <person name="Tritt A."/>
            <person name="Yoshinaga Y."/>
            <person name="Zwiers L.-H."/>
            <person name="Turgeon B.G."/>
            <person name="Goodwin S.B."/>
            <person name="Spatafora J.W."/>
            <person name="Crous P.W."/>
            <person name="Grigoriev I.V."/>
        </authorList>
    </citation>
    <scope>NUCLEOTIDE SEQUENCE</scope>
    <source>
        <strain evidence="3">CBS 394.84</strain>
    </source>
</reference>
<organism evidence="3 4">
    <name type="scientific">Cucurbitaria berberidis CBS 394.84</name>
    <dbReference type="NCBI Taxonomy" id="1168544"/>
    <lineage>
        <taxon>Eukaryota</taxon>
        <taxon>Fungi</taxon>
        <taxon>Dikarya</taxon>
        <taxon>Ascomycota</taxon>
        <taxon>Pezizomycotina</taxon>
        <taxon>Dothideomycetes</taxon>
        <taxon>Pleosporomycetidae</taxon>
        <taxon>Pleosporales</taxon>
        <taxon>Pleosporineae</taxon>
        <taxon>Cucurbitariaceae</taxon>
        <taxon>Cucurbitaria</taxon>
    </lineage>
</organism>
<feature type="compositionally biased region" description="Basic and acidic residues" evidence="1">
    <location>
        <begin position="381"/>
        <end position="390"/>
    </location>
</feature>